<dbReference type="RefSeq" id="WP_128686046.1">
    <property type="nucleotide sequence ID" value="NZ_CP029684.2"/>
</dbReference>
<dbReference type="PIRSF" id="PIRSF033111">
    <property type="entry name" value="UCP033111"/>
    <property type="match status" value="1"/>
</dbReference>
<proteinExistence type="predicted"/>
<dbReference type="InterPro" id="IPR036259">
    <property type="entry name" value="MFS_trans_sf"/>
</dbReference>
<protein>
    <submittedName>
        <fullName evidence="2">DUF1129 domain-containing protein</fullName>
    </submittedName>
</protein>
<keyword evidence="1" id="KW-0472">Membrane</keyword>
<accession>A0ABX5QLP6</accession>
<dbReference type="EMBL" id="CP029684">
    <property type="protein sequence ID" value="QAS69703.1"/>
    <property type="molecule type" value="Genomic_DNA"/>
</dbReference>
<gene>
    <name evidence="2" type="ORF">DLJ48_03800</name>
</gene>
<feature type="transmembrane region" description="Helical" evidence="1">
    <location>
        <begin position="142"/>
        <end position="164"/>
    </location>
</feature>
<organism evidence="2 3">
    <name type="scientific">Oenococcus sicerae</name>
    <dbReference type="NCBI Taxonomy" id="2203724"/>
    <lineage>
        <taxon>Bacteria</taxon>
        <taxon>Bacillati</taxon>
        <taxon>Bacillota</taxon>
        <taxon>Bacilli</taxon>
        <taxon>Lactobacillales</taxon>
        <taxon>Lactobacillaceae</taxon>
        <taxon>Oenococcus</taxon>
    </lineage>
</organism>
<dbReference type="InterPro" id="IPR009214">
    <property type="entry name" value="DUF1129"/>
</dbReference>
<reference evidence="2 3" key="1">
    <citation type="journal article" date="2019" name="Syst. Appl. Microbiol.">
        <title>Oenococcus sicerae sp. nov., isolated from French cider.</title>
        <authorList>
            <person name="Cousin F.J."/>
            <person name="Le Guellec R."/>
            <person name="Chagnot C."/>
            <person name="Goux D."/>
            <person name="Dalmasso M."/>
            <person name="Laplace J.M."/>
            <person name="Cretenet M."/>
        </authorList>
    </citation>
    <scope>NUCLEOTIDE SEQUENCE [LARGE SCALE GENOMIC DNA]</scope>
    <source>
        <strain evidence="2 3">UCMA 15228</strain>
    </source>
</reference>
<keyword evidence="1" id="KW-1133">Transmembrane helix</keyword>
<keyword evidence="1" id="KW-0812">Transmembrane</keyword>
<sequence length="269" mass="29921">MTNSELSKRNQEFIFHLTKLLSQSKSFNDEKTNSTIAELQEKLLTGQKTGKTARQLFGTPTEYFQDLTDPKAAAARRKKLAQQGHHQAAASSAADARRPKITQQLFEYSFWTEFLDTAWTLLIMFSAMYALTAALGTSSKKVQGVGLVSLFVLSIVAGAVYVFATRVLSPDPSKKERRPVWQRILLLLLALAALFIVFTAATLLPAVINPALSALWLFIIAIVSGVSYYFWRKQSSLPKGILIIGSLATNATLQYRQKYPKAKKARSKK</sequence>
<dbReference type="SUPFAM" id="SSF103473">
    <property type="entry name" value="MFS general substrate transporter"/>
    <property type="match status" value="1"/>
</dbReference>
<feature type="transmembrane region" description="Helical" evidence="1">
    <location>
        <begin position="214"/>
        <end position="231"/>
    </location>
</feature>
<dbReference type="Pfam" id="PF06570">
    <property type="entry name" value="DUF1129"/>
    <property type="match status" value="1"/>
</dbReference>
<name>A0ABX5QLP6_9LACO</name>
<evidence type="ECO:0000256" key="1">
    <source>
        <dbReference type="SAM" id="Phobius"/>
    </source>
</evidence>
<keyword evidence="3" id="KW-1185">Reference proteome</keyword>
<evidence type="ECO:0000313" key="2">
    <source>
        <dbReference type="EMBL" id="QAS69703.1"/>
    </source>
</evidence>
<dbReference type="Proteomes" id="UP000286907">
    <property type="component" value="Chromosome"/>
</dbReference>
<feature type="transmembrane region" description="Helical" evidence="1">
    <location>
        <begin position="118"/>
        <end position="136"/>
    </location>
</feature>
<feature type="transmembrane region" description="Helical" evidence="1">
    <location>
        <begin position="184"/>
        <end position="208"/>
    </location>
</feature>
<evidence type="ECO:0000313" key="3">
    <source>
        <dbReference type="Proteomes" id="UP000286907"/>
    </source>
</evidence>